<keyword evidence="2" id="KW-0472">Membrane</keyword>
<feature type="region of interest" description="Disordered" evidence="1">
    <location>
        <begin position="431"/>
        <end position="471"/>
    </location>
</feature>
<evidence type="ECO:0000313" key="4">
    <source>
        <dbReference type="EMBL" id="MFC5730411.1"/>
    </source>
</evidence>
<dbReference type="InterPro" id="IPR009003">
    <property type="entry name" value="Peptidase_S1_PA"/>
</dbReference>
<keyword evidence="4" id="KW-0645">Protease</keyword>
<keyword evidence="2" id="KW-1133">Transmembrane helix</keyword>
<dbReference type="RefSeq" id="WP_378527416.1">
    <property type="nucleotide sequence ID" value="NZ_JBHSNS010000008.1"/>
</dbReference>
<keyword evidence="5" id="KW-1185">Reference proteome</keyword>
<sequence length="471" mass="48888">MTSTIRRFAAAAAATLPLAIPPLLAVPAHADETASPGNDAAKVAALTQSGVVYETITYTAYAWSDYNQELIDDEAFSVTVTCTGFVVNPDGWIATAGHCVDPGIGREHVRDVATDWALDNYYSAGVTFEDARSDVTLYIFDRNDEARRNRVHRAVHVTLPAAVTGGEAEQDLPARVIDWQTFDHGDGALVKVEASDLHALPLSSEDPQIGDPITSVGYPGIIESYTDHDLVPTFQPGSISSQKTVGGGLLPVHQLSQNLEGGVSGGPTVNADGEVIGVISAGFDGTDLTYASPIARIEELLAAAGVEASTSELTSTYREGIAALHDGDRETAVPALSEVVHAQPGNDLAADQLALAEQLPAAEPPARDRESSTVAVLVVVGVTVLLLVVIAITAVAVHRRQAAGRRPVSPYGGYPYGAPAAAYGAGQQQAWAPAAPGAGPTPAQPVAAPVGFAQHPGHPDGQYPYAGHGGR</sequence>
<dbReference type="Pfam" id="PF13365">
    <property type="entry name" value="Trypsin_2"/>
    <property type="match status" value="1"/>
</dbReference>
<evidence type="ECO:0000256" key="3">
    <source>
        <dbReference type="SAM" id="SignalP"/>
    </source>
</evidence>
<gene>
    <name evidence="4" type="ORF">ACFPQB_15915</name>
</gene>
<feature type="transmembrane region" description="Helical" evidence="2">
    <location>
        <begin position="374"/>
        <end position="397"/>
    </location>
</feature>
<evidence type="ECO:0000256" key="2">
    <source>
        <dbReference type="SAM" id="Phobius"/>
    </source>
</evidence>
<keyword evidence="3" id="KW-0732">Signal</keyword>
<dbReference type="Proteomes" id="UP001596072">
    <property type="component" value="Unassembled WGS sequence"/>
</dbReference>
<dbReference type="EMBL" id="JBHSNS010000008">
    <property type="protein sequence ID" value="MFC5730411.1"/>
    <property type="molecule type" value="Genomic_DNA"/>
</dbReference>
<dbReference type="SUPFAM" id="SSF50494">
    <property type="entry name" value="Trypsin-like serine proteases"/>
    <property type="match status" value="1"/>
</dbReference>
<dbReference type="GO" id="GO:0006508">
    <property type="term" value="P:proteolysis"/>
    <property type="evidence" value="ECO:0007669"/>
    <property type="project" value="UniProtKB-KW"/>
</dbReference>
<keyword evidence="2" id="KW-0812">Transmembrane</keyword>
<name>A0ABW0ZLF6_9ACTN</name>
<feature type="signal peptide" evidence="3">
    <location>
        <begin position="1"/>
        <end position="30"/>
    </location>
</feature>
<evidence type="ECO:0000256" key="1">
    <source>
        <dbReference type="SAM" id="MobiDB-lite"/>
    </source>
</evidence>
<accession>A0ABW0ZLF6</accession>
<comment type="caution">
    <text evidence="4">The sequence shown here is derived from an EMBL/GenBank/DDBJ whole genome shotgun (WGS) entry which is preliminary data.</text>
</comment>
<organism evidence="4 5">
    <name type="scientific">Nocardioides vastitatis</name>
    <dbReference type="NCBI Taxonomy" id="2568655"/>
    <lineage>
        <taxon>Bacteria</taxon>
        <taxon>Bacillati</taxon>
        <taxon>Actinomycetota</taxon>
        <taxon>Actinomycetes</taxon>
        <taxon>Propionibacteriales</taxon>
        <taxon>Nocardioidaceae</taxon>
        <taxon>Nocardioides</taxon>
    </lineage>
</organism>
<dbReference type="GO" id="GO:0008233">
    <property type="term" value="F:peptidase activity"/>
    <property type="evidence" value="ECO:0007669"/>
    <property type="project" value="UniProtKB-KW"/>
</dbReference>
<reference evidence="5" key="1">
    <citation type="journal article" date="2019" name="Int. J. Syst. Evol. Microbiol.">
        <title>The Global Catalogue of Microorganisms (GCM) 10K type strain sequencing project: providing services to taxonomists for standard genome sequencing and annotation.</title>
        <authorList>
            <consortium name="The Broad Institute Genomics Platform"/>
            <consortium name="The Broad Institute Genome Sequencing Center for Infectious Disease"/>
            <person name="Wu L."/>
            <person name="Ma J."/>
        </authorList>
    </citation>
    <scope>NUCLEOTIDE SEQUENCE [LARGE SCALE GENOMIC DNA]</scope>
    <source>
        <strain evidence="5">YIM 94188</strain>
    </source>
</reference>
<feature type="chain" id="PRO_5045299156" evidence="3">
    <location>
        <begin position="31"/>
        <end position="471"/>
    </location>
</feature>
<dbReference type="PANTHER" id="PTHR43019">
    <property type="entry name" value="SERINE ENDOPROTEASE DEGS"/>
    <property type="match status" value="1"/>
</dbReference>
<dbReference type="PANTHER" id="PTHR43019:SF23">
    <property type="entry name" value="PROTEASE DO-LIKE 5, CHLOROPLASTIC"/>
    <property type="match status" value="1"/>
</dbReference>
<feature type="compositionally biased region" description="Low complexity" evidence="1">
    <location>
        <begin position="431"/>
        <end position="451"/>
    </location>
</feature>
<dbReference type="InterPro" id="IPR043504">
    <property type="entry name" value="Peptidase_S1_PA_chymotrypsin"/>
</dbReference>
<protein>
    <submittedName>
        <fullName evidence="4">Serine protease</fullName>
    </submittedName>
</protein>
<dbReference type="Gene3D" id="2.40.10.10">
    <property type="entry name" value="Trypsin-like serine proteases"/>
    <property type="match status" value="2"/>
</dbReference>
<keyword evidence="4" id="KW-0378">Hydrolase</keyword>
<evidence type="ECO:0000313" key="5">
    <source>
        <dbReference type="Proteomes" id="UP001596072"/>
    </source>
</evidence>
<proteinExistence type="predicted"/>